<sequence length="260" mass="27235">MKLALYQGPSPAGDLEAAFARIEMLLSSAARAGAGMLLLPELFLPGYNQPTLLPNWLQPLDGPCMARMVGLARAAGCGVRFGWAERHGGALYNAASAIVPDGALLAHYRKIQLFGAMEHAASQPGTTAPPVFDLHGRRIGLLICYDIEFPQHAAGLARRGADLLLVPTANPAGFAHVPQALVPAHAHESRMIVAYANRCGAEGGLSYGGGSVIAGPDGLPLAMAGRSETLIICDLPAFGDWPGSALSARDRSVIRSAERR</sequence>
<dbReference type="PROSITE" id="PS01227">
    <property type="entry name" value="UPF0012"/>
    <property type="match status" value="1"/>
</dbReference>
<dbReference type="Gene3D" id="3.60.110.10">
    <property type="entry name" value="Carbon-nitrogen hydrolase"/>
    <property type="match status" value="1"/>
</dbReference>
<evidence type="ECO:0000256" key="1">
    <source>
        <dbReference type="ARBA" id="ARBA00010613"/>
    </source>
</evidence>
<proteinExistence type="inferred from homology"/>
<evidence type="ECO:0000313" key="3">
    <source>
        <dbReference type="EMBL" id="MFD1483231.1"/>
    </source>
</evidence>
<dbReference type="SUPFAM" id="SSF56317">
    <property type="entry name" value="Carbon-nitrogen hydrolase"/>
    <property type="match status" value="1"/>
</dbReference>
<dbReference type="GO" id="GO:0016787">
    <property type="term" value="F:hydrolase activity"/>
    <property type="evidence" value="ECO:0007669"/>
    <property type="project" value="UniProtKB-KW"/>
</dbReference>
<dbReference type="PANTHER" id="PTHR23088">
    <property type="entry name" value="NITRILASE-RELATED"/>
    <property type="match status" value="1"/>
</dbReference>
<dbReference type="PROSITE" id="PS50263">
    <property type="entry name" value="CN_HYDROLASE"/>
    <property type="match status" value="1"/>
</dbReference>
<keyword evidence="3" id="KW-0378">Hydrolase</keyword>
<protein>
    <submittedName>
        <fullName evidence="3">Carbon-nitrogen hydrolase family protein</fullName>
    </submittedName>
</protein>
<dbReference type="Pfam" id="PF00795">
    <property type="entry name" value="CN_hydrolase"/>
    <property type="match status" value="1"/>
</dbReference>
<dbReference type="CDD" id="cd07576">
    <property type="entry name" value="R-amidase_like"/>
    <property type="match status" value="1"/>
</dbReference>
<comment type="caution">
    <text evidence="3">The sequence shown here is derived from an EMBL/GenBank/DDBJ whole genome shotgun (WGS) entry which is preliminary data.</text>
</comment>
<evidence type="ECO:0000313" key="4">
    <source>
        <dbReference type="Proteomes" id="UP001597302"/>
    </source>
</evidence>
<evidence type="ECO:0000259" key="2">
    <source>
        <dbReference type="PROSITE" id="PS50263"/>
    </source>
</evidence>
<organism evidence="3 4">
    <name type="scientific">Paracoccus nototheniae</name>
    <dbReference type="NCBI Taxonomy" id="2489002"/>
    <lineage>
        <taxon>Bacteria</taxon>
        <taxon>Pseudomonadati</taxon>
        <taxon>Pseudomonadota</taxon>
        <taxon>Alphaproteobacteria</taxon>
        <taxon>Rhodobacterales</taxon>
        <taxon>Paracoccaceae</taxon>
        <taxon>Paracoccus</taxon>
    </lineage>
</organism>
<dbReference type="EMBL" id="JBHTOQ010000042">
    <property type="protein sequence ID" value="MFD1483231.1"/>
    <property type="molecule type" value="Genomic_DNA"/>
</dbReference>
<dbReference type="PANTHER" id="PTHR23088:SF27">
    <property type="entry name" value="DEAMINATED GLUTATHIONE AMIDASE"/>
    <property type="match status" value="1"/>
</dbReference>
<dbReference type="Proteomes" id="UP001597302">
    <property type="component" value="Unassembled WGS sequence"/>
</dbReference>
<dbReference type="InterPro" id="IPR001110">
    <property type="entry name" value="UPF0012_CS"/>
</dbReference>
<accession>A0ABW4E425</accession>
<dbReference type="InterPro" id="IPR036526">
    <property type="entry name" value="C-N_Hydrolase_sf"/>
</dbReference>
<reference evidence="4" key="1">
    <citation type="journal article" date="2019" name="Int. J. Syst. Evol. Microbiol.">
        <title>The Global Catalogue of Microorganisms (GCM) 10K type strain sequencing project: providing services to taxonomists for standard genome sequencing and annotation.</title>
        <authorList>
            <consortium name="The Broad Institute Genomics Platform"/>
            <consortium name="The Broad Institute Genome Sequencing Center for Infectious Disease"/>
            <person name="Wu L."/>
            <person name="Ma J."/>
        </authorList>
    </citation>
    <scope>NUCLEOTIDE SEQUENCE [LARGE SCALE GENOMIC DNA]</scope>
    <source>
        <strain evidence="4">CCM 8875</strain>
    </source>
</reference>
<keyword evidence="4" id="KW-1185">Reference proteome</keyword>
<gene>
    <name evidence="3" type="ORF">ACFQ5P_18200</name>
</gene>
<feature type="domain" description="CN hydrolase" evidence="2">
    <location>
        <begin position="1"/>
        <end position="237"/>
    </location>
</feature>
<dbReference type="RefSeq" id="WP_131577638.1">
    <property type="nucleotide sequence ID" value="NZ_CBCSAJ010000077.1"/>
</dbReference>
<dbReference type="InterPro" id="IPR044083">
    <property type="entry name" value="RamA-like"/>
</dbReference>
<comment type="similarity">
    <text evidence="1">Belongs to the carbon-nitrogen hydrolase superfamily. NIT1/NIT2 family.</text>
</comment>
<dbReference type="InterPro" id="IPR003010">
    <property type="entry name" value="C-N_Hydrolase"/>
</dbReference>
<name>A0ABW4E425_9RHOB</name>